<dbReference type="EMBL" id="JAFLEQ010000016">
    <property type="protein sequence ID" value="MBN9644747.1"/>
    <property type="molecule type" value="Genomic_DNA"/>
</dbReference>
<dbReference type="SUPFAM" id="SSF55874">
    <property type="entry name" value="ATPase domain of HSP90 chaperone/DNA topoisomerase II/histidine kinase"/>
    <property type="match status" value="1"/>
</dbReference>
<name>A0A939E3G8_9CORY</name>
<dbReference type="AlphaFoldDB" id="A0A939E3G8"/>
<organism evidence="3 4">
    <name type="scientific">Corynebacterium mendelii</name>
    <dbReference type="NCBI Taxonomy" id="2765362"/>
    <lineage>
        <taxon>Bacteria</taxon>
        <taxon>Bacillati</taxon>
        <taxon>Actinomycetota</taxon>
        <taxon>Actinomycetes</taxon>
        <taxon>Mycobacteriales</taxon>
        <taxon>Corynebacteriaceae</taxon>
        <taxon>Corynebacterium</taxon>
    </lineage>
</organism>
<keyword evidence="1" id="KW-0479">Metal-binding</keyword>
<keyword evidence="4" id="KW-1185">Reference proteome</keyword>
<sequence length="510" mass="56097">MSSPNEISPEITGTIPLPPKAEINEALGANHDLFTGIDELIDNSIDAHATKIAVVFYLSDMRMVQIAIHDDGDGMSKETLEKVLRLGSHEARSSTNIGRYGMGMKEGSYANAGLTTIVSRVRGHYGHGYRLNKQTLEAEILSEKSVNRVWNLRDSVIGPNRGTTIVWNQLVRTYQGNKIDEARAFVSSTLERLRKHIGIRYHRFLESDRLDVSFHNVVDEFVPGLAAGPKAISPFAYRRSGDPDYPRTLTLDGKKDGPAVTAHIWPNRSRTDNFNLEAKDELGHQGFYIYDANRLITHGGWHGYRQAAKDTKLLRLEISSPELLDSTYMTISPQKGSVRLTPEFHDLVDRLKDPSDPSVTFATVVADAREALRASNSRSADADPIPDVTKDFPTAPKEVIWETEKFIPGGQVKIEWGTVEDGGFVAVDPEAHTITVNDSWREALAHTTATGSAASNPGDEAPLLKTLLYLAFGQIAVSTRMSAKAKANLELQMSILNAAADVDPLLNDAS</sequence>
<evidence type="ECO:0000256" key="1">
    <source>
        <dbReference type="ARBA" id="ARBA00022723"/>
    </source>
</evidence>
<dbReference type="PANTHER" id="PTHR23337">
    <property type="entry name" value="ZINC FINGER CW-TYPE COILED-COIL DOMAIN PROTEIN 1"/>
    <property type="match status" value="1"/>
</dbReference>
<keyword evidence="3" id="KW-0547">Nucleotide-binding</keyword>
<dbReference type="GO" id="GO:0005524">
    <property type="term" value="F:ATP binding"/>
    <property type="evidence" value="ECO:0007669"/>
    <property type="project" value="UniProtKB-KW"/>
</dbReference>
<protein>
    <submittedName>
        <fullName evidence="3">ATP-binding protein</fullName>
    </submittedName>
</protein>
<gene>
    <name evidence="3" type="ORF">JZY06_09020</name>
</gene>
<dbReference type="PANTHER" id="PTHR23337:SF3">
    <property type="entry name" value="MORC FAMILY CW-TYPE ZINC FINGER 2"/>
    <property type="match status" value="1"/>
</dbReference>
<evidence type="ECO:0000313" key="3">
    <source>
        <dbReference type="EMBL" id="MBN9644747.1"/>
    </source>
</evidence>
<keyword evidence="2" id="KW-0175">Coiled coil</keyword>
<evidence type="ECO:0000313" key="4">
    <source>
        <dbReference type="Proteomes" id="UP000664332"/>
    </source>
</evidence>
<dbReference type="GO" id="GO:0046872">
    <property type="term" value="F:metal ion binding"/>
    <property type="evidence" value="ECO:0007669"/>
    <property type="project" value="UniProtKB-KW"/>
</dbReference>
<evidence type="ECO:0000256" key="2">
    <source>
        <dbReference type="ARBA" id="ARBA00023054"/>
    </source>
</evidence>
<dbReference type="Pfam" id="PF13589">
    <property type="entry name" value="HATPase_c_3"/>
    <property type="match status" value="1"/>
</dbReference>
<keyword evidence="3" id="KW-0067">ATP-binding</keyword>
<comment type="caution">
    <text evidence="3">The sequence shown here is derived from an EMBL/GenBank/DDBJ whole genome shotgun (WGS) entry which is preliminary data.</text>
</comment>
<dbReference type="RefSeq" id="WP_207279225.1">
    <property type="nucleotide sequence ID" value="NZ_JAFLEQ010000016.1"/>
</dbReference>
<dbReference type="Gene3D" id="3.30.565.10">
    <property type="entry name" value="Histidine kinase-like ATPase, C-terminal domain"/>
    <property type="match status" value="1"/>
</dbReference>
<dbReference type="InterPro" id="IPR036890">
    <property type="entry name" value="HATPase_C_sf"/>
</dbReference>
<accession>A0A939E3G8</accession>
<reference evidence="3" key="1">
    <citation type="submission" date="2021-03" db="EMBL/GenBank/DDBJ databases">
        <authorList>
            <person name="Sun Q."/>
        </authorList>
    </citation>
    <scope>NUCLEOTIDE SEQUENCE</scope>
    <source>
        <strain evidence="3">CCM 8862</strain>
    </source>
</reference>
<dbReference type="Proteomes" id="UP000664332">
    <property type="component" value="Unassembled WGS sequence"/>
</dbReference>
<proteinExistence type="predicted"/>